<protein>
    <submittedName>
        <fullName evidence="2">Prepilin-type N-terminal cleavage/methylation domain-containing protein</fullName>
    </submittedName>
</protein>
<dbReference type="NCBIfam" id="TIGR02532">
    <property type="entry name" value="IV_pilin_GFxxxE"/>
    <property type="match status" value="1"/>
</dbReference>
<gene>
    <name evidence="2" type="ORF">ELQ90_11870</name>
</gene>
<dbReference type="SUPFAM" id="SSF49452">
    <property type="entry name" value="Starch-binding domain-like"/>
    <property type="match status" value="1"/>
</dbReference>
<dbReference type="Proteomes" id="UP000288547">
    <property type="component" value="Unassembled WGS sequence"/>
</dbReference>
<dbReference type="SUPFAM" id="SSF54523">
    <property type="entry name" value="Pili subunits"/>
    <property type="match status" value="1"/>
</dbReference>
<dbReference type="InterPro" id="IPR013784">
    <property type="entry name" value="Carb-bd-like_fold"/>
</dbReference>
<dbReference type="InterPro" id="IPR045584">
    <property type="entry name" value="Pilin-like"/>
</dbReference>
<accession>A0A444PS17</accession>
<dbReference type="EMBL" id="RZNB01000004">
    <property type="protein sequence ID" value="RWZ50035.1"/>
    <property type="molecule type" value="Genomic_DNA"/>
</dbReference>
<keyword evidence="3" id="KW-1185">Reference proteome</keyword>
<name>A0A444PS17_9MICO</name>
<sequence>MRRMRKLLPVAPVSSAGRASADDGLTLVELVVAMMVFAILSLGVAYSILATLQSTHDSRGRAAAANLAAQEIDFVRSVGDVFSISTAQPRTEMVGGIPYTVTRTTKWINTGLNSTDCGAGDGVLLHQQVNVEVSWGSGDAKRTVRSDTIIAPSSKINDETLGTVVVQVTRADGSGAEGITVSVTPSATPGTAATLTEPVPVTNSSGCSYALEVKPGNYDVTIQRTGYVSGTHQAISVQRDQAVVRGAATSVLFAYDQAIAITPALDRSASPNAIIPSGLGVSYVSTAGTYLSSSPQSTVRMFPAEAGYTVMAGTVAIESGAATSCDAIDPSRWPPATGTDGVTKDGWVIPPTATARGTSTTVSVPVAVVRVTMPAGSTATVTAKSIAPVADSPTCGTTMEYSLGSFSGFRDFVLPFGTWSVTTPSGTVGVIPGSAVAPLTGGFFNDGVLTLDPRKVVVP</sequence>
<reference evidence="2 3" key="1">
    <citation type="submission" date="2018-12" db="EMBL/GenBank/DDBJ databases">
        <authorList>
            <person name="Li F."/>
        </authorList>
    </citation>
    <scope>NUCLEOTIDE SEQUENCE [LARGE SCALE GENOMIC DNA]</scope>
    <source>
        <strain evidence="2 3">11W25H-1</strain>
    </source>
</reference>
<feature type="transmembrane region" description="Helical" evidence="1">
    <location>
        <begin position="31"/>
        <end position="52"/>
    </location>
</feature>
<evidence type="ECO:0000256" key="1">
    <source>
        <dbReference type="SAM" id="Phobius"/>
    </source>
</evidence>
<keyword evidence="1" id="KW-0472">Membrane</keyword>
<evidence type="ECO:0000313" key="3">
    <source>
        <dbReference type="Proteomes" id="UP000288547"/>
    </source>
</evidence>
<keyword evidence="1" id="KW-1133">Transmembrane helix</keyword>
<dbReference type="OrthoDB" id="5244741at2"/>
<dbReference type="GO" id="GO:0030246">
    <property type="term" value="F:carbohydrate binding"/>
    <property type="evidence" value="ECO:0007669"/>
    <property type="project" value="InterPro"/>
</dbReference>
<keyword evidence="1" id="KW-0812">Transmembrane</keyword>
<organism evidence="2 3">
    <name type="scientific">Labedella phragmitis</name>
    <dbReference type="NCBI Taxonomy" id="2498849"/>
    <lineage>
        <taxon>Bacteria</taxon>
        <taxon>Bacillati</taxon>
        <taxon>Actinomycetota</taxon>
        <taxon>Actinomycetes</taxon>
        <taxon>Micrococcales</taxon>
        <taxon>Microbacteriaceae</taxon>
        <taxon>Labedella</taxon>
    </lineage>
</organism>
<proteinExistence type="predicted"/>
<comment type="caution">
    <text evidence="2">The sequence shown here is derived from an EMBL/GenBank/DDBJ whole genome shotgun (WGS) entry which is preliminary data.</text>
</comment>
<dbReference type="Pfam" id="PF07963">
    <property type="entry name" value="N_methyl"/>
    <property type="match status" value="1"/>
</dbReference>
<dbReference type="AlphaFoldDB" id="A0A444PS17"/>
<dbReference type="InterPro" id="IPR012902">
    <property type="entry name" value="N_methyl_site"/>
</dbReference>
<dbReference type="Gene3D" id="2.60.40.1120">
    <property type="entry name" value="Carboxypeptidase-like, regulatory domain"/>
    <property type="match status" value="1"/>
</dbReference>
<evidence type="ECO:0000313" key="2">
    <source>
        <dbReference type="EMBL" id="RWZ50035.1"/>
    </source>
</evidence>